<comment type="caution">
    <text evidence="1">The sequence shown here is derived from an EMBL/GenBank/DDBJ whole genome shotgun (WGS) entry which is preliminary data.</text>
</comment>
<keyword evidence="2" id="KW-1185">Reference proteome</keyword>
<organism evidence="1 2">
    <name type="scientific">Engystomops pustulosus</name>
    <name type="common">Tungara frog</name>
    <name type="synonym">Physalaemus pustulosus</name>
    <dbReference type="NCBI Taxonomy" id="76066"/>
    <lineage>
        <taxon>Eukaryota</taxon>
        <taxon>Metazoa</taxon>
        <taxon>Chordata</taxon>
        <taxon>Craniata</taxon>
        <taxon>Vertebrata</taxon>
        <taxon>Euteleostomi</taxon>
        <taxon>Amphibia</taxon>
        <taxon>Batrachia</taxon>
        <taxon>Anura</taxon>
        <taxon>Neobatrachia</taxon>
        <taxon>Hyloidea</taxon>
        <taxon>Leptodactylidae</taxon>
        <taxon>Leiuperinae</taxon>
        <taxon>Engystomops</taxon>
    </lineage>
</organism>
<gene>
    <name evidence="1" type="ORF">GDO81_007238</name>
</gene>
<dbReference type="EMBL" id="WNYA01000003">
    <property type="protein sequence ID" value="KAG8580309.1"/>
    <property type="molecule type" value="Genomic_DNA"/>
</dbReference>
<proteinExistence type="predicted"/>
<reference evidence="1" key="1">
    <citation type="thesis" date="2020" institute="ProQuest LLC" country="789 East Eisenhower Parkway, Ann Arbor, MI, USA">
        <title>Comparative Genomics and Chromosome Evolution.</title>
        <authorList>
            <person name="Mudd A.B."/>
        </authorList>
    </citation>
    <scope>NUCLEOTIDE SEQUENCE</scope>
    <source>
        <strain evidence="1">237g6f4</strain>
        <tissue evidence="1">Blood</tissue>
    </source>
</reference>
<dbReference type="AlphaFoldDB" id="A0AAV7C5N5"/>
<sequence>MYFLIPAYYKSIELFLRGEYDLPKISRGCAIQVQLSNTSVGMNYRTTLGWRISYVCSTRAENHILNVYLCCTCYQYLNNGYELGASNTWGHVTC</sequence>
<evidence type="ECO:0000313" key="2">
    <source>
        <dbReference type="Proteomes" id="UP000824782"/>
    </source>
</evidence>
<protein>
    <submittedName>
        <fullName evidence="1">Uncharacterized protein</fullName>
    </submittedName>
</protein>
<dbReference type="Proteomes" id="UP000824782">
    <property type="component" value="Unassembled WGS sequence"/>
</dbReference>
<accession>A0AAV7C5N5</accession>
<name>A0AAV7C5N5_ENGPU</name>
<evidence type="ECO:0000313" key="1">
    <source>
        <dbReference type="EMBL" id="KAG8580309.1"/>
    </source>
</evidence>